<accession>A0A183C8Y8</accession>
<dbReference type="Pfam" id="PF00240">
    <property type="entry name" value="ubiquitin"/>
    <property type="match status" value="1"/>
</dbReference>
<proteinExistence type="predicted"/>
<dbReference type="CDD" id="cd01800">
    <property type="entry name" value="Ubl_SF3a120"/>
    <property type="match status" value="1"/>
</dbReference>
<organism evidence="3 4">
    <name type="scientific">Globodera pallida</name>
    <name type="common">Potato cyst nematode worm</name>
    <name type="synonym">Heterodera pallida</name>
    <dbReference type="NCBI Taxonomy" id="36090"/>
    <lineage>
        <taxon>Eukaryota</taxon>
        <taxon>Metazoa</taxon>
        <taxon>Ecdysozoa</taxon>
        <taxon>Nematoda</taxon>
        <taxon>Chromadorea</taxon>
        <taxon>Rhabditida</taxon>
        <taxon>Tylenchina</taxon>
        <taxon>Tylenchomorpha</taxon>
        <taxon>Tylenchoidea</taxon>
        <taxon>Heteroderidae</taxon>
        <taxon>Heteroderinae</taxon>
        <taxon>Globodera</taxon>
    </lineage>
</organism>
<dbReference type="AlphaFoldDB" id="A0A183C8Y8"/>
<evidence type="ECO:0000313" key="3">
    <source>
        <dbReference type="Proteomes" id="UP000050741"/>
    </source>
</evidence>
<dbReference type="SUPFAM" id="SSF54236">
    <property type="entry name" value="Ubiquitin-like"/>
    <property type="match status" value="1"/>
</dbReference>
<dbReference type="InterPro" id="IPR029071">
    <property type="entry name" value="Ubiquitin-like_domsf"/>
</dbReference>
<dbReference type="SMART" id="SM00213">
    <property type="entry name" value="UBQ"/>
    <property type="match status" value="1"/>
</dbReference>
<dbReference type="Gene3D" id="3.10.20.90">
    <property type="entry name" value="Phosphatidylinositol 3-kinase Catalytic Subunit, Chain A, domain 1"/>
    <property type="match status" value="1"/>
</dbReference>
<name>A0A183C8Y8_GLOPA</name>
<keyword evidence="3" id="KW-1185">Reference proteome</keyword>
<feature type="domain" description="Ubiquitin-like" evidence="2">
    <location>
        <begin position="309"/>
        <end position="391"/>
    </location>
</feature>
<evidence type="ECO:0000313" key="4">
    <source>
        <dbReference type="WBParaSite" id="GPLIN_000933400"/>
    </source>
</evidence>
<dbReference type="GO" id="GO:0071004">
    <property type="term" value="C:U2-type prespliceosome"/>
    <property type="evidence" value="ECO:0007669"/>
    <property type="project" value="TreeGrafter"/>
</dbReference>
<dbReference type="Proteomes" id="UP000050741">
    <property type="component" value="Unassembled WGS sequence"/>
</dbReference>
<dbReference type="GO" id="GO:0045292">
    <property type="term" value="P:mRNA cis splicing, via spliceosome"/>
    <property type="evidence" value="ECO:0007669"/>
    <property type="project" value="InterPro"/>
</dbReference>
<dbReference type="InterPro" id="IPR000626">
    <property type="entry name" value="Ubiquitin-like_dom"/>
</dbReference>
<evidence type="ECO:0000259" key="2">
    <source>
        <dbReference type="PROSITE" id="PS50053"/>
    </source>
</evidence>
<protein>
    <submittedName>
        <fullName evidence="4">Ubiquitin-like domain-containing protein</fullName>
    </submittedName>
</protein>
<dbReference type="GO" id="GO:0005686">
    <property type="term" value="C:U2 snRNP"/>
    <property type="evidence" value="ECO:0007669"/>
    <property type="project" value="TreeGrafter"/>
</dbReference>
<dbReference type="PANTHER" id="PTHR15316:SF1">
    <property type="entry name" value="SPLICING FACTOR 3A SUBUNIT 1"/>
    <property type="match status" value="1"/>
</dbReference>
<feature type="compositionally biased region" description="Basic and acidic residues" evidence="1">
    <location>
        <begin position="234"/>
        <end position="244"/>
    </location>
</feature>
<dbReference type="GO" id="GO:0000381">
    <property type="term" value="P:regulation of alternative mRNA splicing, via spliceosome"/>
    <property type="evidence" value="ECO:0007669"/>
    <property type="project" value="TreeGrafter"/>
</dbReference>
<dbReference type="GO" id="GO:0071013">
    <property type="term" value="C:catalytic step 2 spliceosome"/>
    <property type="evidence" value="ECO:0007669"/>
    <property type="project" value="TreeGrafter"/>
</dbReference>
<dbReference type="PROSITE" id="PS00299">
    <property type="entry name" value="UBIQUITIN_1"/>
    <property type="match status" value="1"/>
</dbReference>
<dbReference type="PROSITE" id="PS50053">
    <property type="entry name" value="UBIQUITIN_2"/>
    <property type="match status" value="1"/>
</dbReference>
<sequence>MCATTLWTRSSKSNETANIWIISRNIAKLAERRTDIFGIGEKGVEQTIIGKKLGEEERQMPRSDPKTIWDGQQSTIDATTRAAQQSVSLEQQINEIQRQHGYLPNPAAERMAPSMPPTSAPSQQFGQPPTSTAMAPPHRPPAHSTGGGSVQKIVSLPPHPQHQQMRPPMPPQFMPPGARSHLPPPHMGMPPHMGGMQMPPHMQPGMPGMPPPGMMRPPHGAFMPPPPSFGGDEPPNKRPREETLESEERWLQKVRGMPGMPPPGMMRPPHGAFMPPPPSFGGDEPPNKRPREETLESEERWLQKVRGQITVQVCTPQNEEWNLKGDSIQVLLDISSSVTALKSMIQEQIGVAASKQKLVYEGIFMKDNQTLAYYNFMPNAAVQLQLKERGGRKK</sequence>
<reference evidence="4" key="3">
    <citation type="submission" date="2016-06" db="UniProtKB">
        <authorList>
            <consortium name="WormBaseParasite"/>
        </authorList>
    </citation>
    <scope>IDENTIFICATION</scope>
</reference>
<feature type="region of interest" description="Disordered" evidence="1">
    <location>
        <begin position="106"/>
        <end position="187"/>
    </location>
</feature>
<reference evidence="3" key="1">
    <citation type="submission" date="2013-12" db="EMBL/GenBank/DDBJ databases">
        <authorList>
            <person name="Aslett M."/>
        </authorList>
    </citation>
    <scope>NUCLEOTIDE SEQUENCE [LARGE SCALE GENOMIC DNA]</scope>
    <source>
        <strain evidence="3">Lindley</strain>
    </source>
</reference>
<dbReference type="GO" id="GO:0003723">
    <property type="term" value="F:RNA binding"/>
    <property type="evidence" value="ECO:0007669"/>
    <property type="project" value="InterPro"/>
</dbReference>
<dbReference type="PANTHER" id="PTHR15316">
    <property type="entry name" value="SPLICEOSOME ASSOCIATED PROTEIN 114/SWAP SPLICING FACTOR-RELATED"/>
    <property type="match status" value="1"/>
</dbReference>
<dbReference type="InterPro" id="IPR019954">
    <property type="entry name" value="Ubiquitin_CS"/>
</dbReference>
<evidence type="ECO:0000256" key="1">
    <source>
        <dbReference type="SAM" id="MobiDB-lite"/>
    </source>
</evidence>
<dbReference type="InterPro" id="IPR045146">
    <property type="entry name" value="SF3A1"/>
</dbReference>
<reference evidence="3" key="2">
    <citation type="submission" date="2014-05" db="EMBL/GenBank/DDBJ databases">
        <title>The genome and life-stage specific transcriptomes of Globodera pallida elucidate key aspects of plant parasitism by a cyst nematode.</title>
        <authorList>
            <person name="Cotton J.A."/>
            <person name="Lilley C.J."/>
            <person name="Jones L.M."/>
            <person name="Kikuchi T."/>
            <person name="Reid A.J."/>
            <person name="Thorpe P."/>
            <person name="Tsai I.J."/>
            <person name="Beasley H."/>
            <person name="Blok V."/>
            <person name="Cock P.J.A."/>
            <person name="Van den Akker S.E."/>
            <person name="Holroyd N."/>
            <person name="Hunt M."/>
            <person name="Mantelin S."/>
            <person name="Naghra H."/>
            <person name="Pain A."/>
            <person name="Palomares-Rius J.E."/>
            <person name="Zarowiecki M."/>
            <person name="Berriman M."/>
            <person name="Jones J.T."/>
            <person name="Urwin P.E."/>
        </authorList>
    </citation>
    <scope>NUCLEOTIDE SEQUENCE [LARGE SCALE GENOMIC DNA]</scope>
    <source>
        <strain evidence="3">Lindley</strain>
    </source>
</reference>
<feature type="compositionally biased region" description="Polar residues" evidence="1">
    <location>
        <begin position="123"/>
        <end position="133"/>
    </location>
</feature>
<dbReference type="InterPro" id="IPR035563">
    <property type="entry name" value="SF3As1_ubi"/>
</dbReference>
<dbReference type="WBParaSite" id="GPLIN_000933400">
    <property type="protein sequence ID" value="GPLIN_000933400"/>
    <property type="gene ID" value="GPLIN_000933400"/>
</dbReference>
<feature type="region of interest" description="Disordered" evidence="1">
    <location>
        <begin position="271"/>
        <end position="293"/>
    </location>
</feature>
<feature type="region of interest" description="Disordered" evidence="1">
    <location>
        <begin position="224"/>
        <end position="244"/>
    </location>
</feature>